<evidence type="ECO:0008006" key="3">
    <source>
        <dbReference type="Google" id="ProtNLM"/>
    </source>
</evidence>
<keyword evidence="2" id="KW-1185">Reference proteome</keyword>
<gene>
    <name evidence="1" type="ORF">KFE25_013568</name>
</gene>
<dbReference type="InterPro" id="IPR023214">
    <property type="entry name" value="HAD_sf"/>
</dbReference>
<dbReference type="GO" id="GO:0009166">
    <property type="term" value="P:nucleotide catabolic process"/>
    <property type="evidence" value="ECO:0007669"/>
    <property type="project" value="TreeGrafter"/>
</dbReference>
<dbReference type="InterPro" id="IPR052791">
    <property type="entry name" value="SSM1_domain"/>
</dbReference>
<dbReference type="PANTHER" id="PTHR47438">
    <property type="entry name" value="PHOSPHATE METABOLISM PROTEIN 8-RELATED"/>
    <property type="match status" value="1"/>
</dbReference>
<sequence>MAAGGKRALFLDCDDTLYHNGFKTAELLTVSIAQYCETHLGITYEKSVELYKQHGTCLKGLEAEHIPHDREHFLETVHRVHLDFGADARLREMLARLDHGSSEVRVFTASVASHALRCLEHLGIAEQLVTPERPIIDVKSVEFRSKHHREAFTIAQSLVRVAEPALCTLVDDNWTNIRAAKAAGWRTVVVGHVSRYGEPASGLEEADHVIGSIHELPTILPEFFVCEHAQQSAAALARAE</sequence>
<evidence type="ECO:0000313" key="1">
    <source>
        <dbReference type="EMBL" id="KAG8468485.1"/>
    </source>
</evidence>
<dbReference type="PANTHER" id="PTHR47438:SF1">
    <property type="entry name" value="PHOSPHATE METABOLISM PROTEIN 8-RELATED"/>
    <property type="match status" value="1"/>
</dbReference>
<dbReference type="Proteomes" id="UP000751190">
    <property type="component" value="Unassembled WGS sequence"/>
</dbReference>
<dbReference type="AlphaFoldDB" id="A0A8J6CFY0"/>
<dbReference type="GO" id="GO:0008252">
    <property type="term" value="F:nucleotidase activity"/>
    <property type="evidence" value="ECO:0007669"/>
    <property type="project" value="TreeGrafter"/>
</dbReference>
<dbReference type="Pfam" id="PF00702">
    <property type="entry name" value="Hydrolase"/>
    <property type="match status" value="1"/>
</dbReference>
<reference evidence="1" key="1">
    <citation type="submission" date="2021-05" db="EMBL/GenBank/DDBJ databases">
        <title>The genome of the haptophyte Pavlova lutheri (Diacronema luteri, Pavlovales) - a model for lipid biosynthesis in eukaryotic algae.</title>
        <authorList>
            <person name="Hulatt C.J."/>
            <person name="Posewitz M.C."/>
        </authorList>
    </citation>
    <scope>NUCLEOTIDE SEQUENCE</scope>
    <source>
        <strain evidence="1">NIVA-4/92</strain>
    </source>
</reference>
<dbReference type="EMBL" id="JAGTXO010000004">
    <property type="protein sequence ID" value="KAG8468485.1"/>
    <property type="molecule type" value="Genomic_DNA"/>
</dbReference>
<dbReference type="InterPro" id="IPR036412">
    <property type="entry name" value="HAD-like_sf"/>
</dbReference>
<dbReference type="OrthoDB" id="10258759at2759"/>
<evidence type="ECO:0000313" key="2">
    <source>
        <dbReference type="Proteomes" id="UP000751190"/>
    </source>
</evidence>
<dbReference type="OMA" id="YPHHVNL"/>
<organism evidence="1 2">
    <name type="scientific">Diacronema lutheri</name>
    <name type="common">Unicellular marine alga</name>
    <name type="synonym">Monochrysis lutheri</name>
    <dbReference type="NCBI Taxonomy" id="2081491"/>
    <lineage>
        <taxon>Eukaryota</taxon>
        <taxon>Haptista</taxon>
        <taxon>Haptophyta</taxon>
        <taxon>Pavlovophyceae</taxon>
        <taxon>Pavlovales</taxon>
        <taxon>Pavlovaceae</taxon>
        <taxon>Diacronema</taxon>
    </lineage>
</organism>
<dbReference type="GO" id="GO:0006206">
    <property type="term" value="P:pyrimidine nucleobase metabolic process"/>
    <property type="evidence" value="ECO:0007669"/>
    <property type="project" value="TreeGrafter"/>
</dbReference>
<protein>
    <recommendedName>
        <fullName evidence="3">Pyrimidine 5-nucleotidase</fullName>
    </recommendedName>
</protein>
<dbReference type="Gene3D" id="3.40.50.1000">
    <property type="entry name" value="HAD superfamily/HAD-like"/>
    <property type="match status" value="1"/>
</dbReference>
<proteinExistence type="predicted"/>
<name>A0A8J6CFY0_DIALT</name>
<comment type="caution">
    <text evidence="1">The sequence shown here is derived from an EMBL/GenBank/DDBJ whole genome shotgun (WGS) entry which is preliminary data.</text>
</comment>
<dbReference type="Gene3D" id="1.10.150.450">
    <property type="match status" value="1"/>
</dbReference>
<dbReference type="SUPFAM" id="SSF56784">
    <property type="entry name" value="HAD-like"/>
    <property type="match status" value="1"/>
</dbReference>
<accession>A0A8J6CFY0</accession>